<protein>
    <submittedName>
        <fullName evidence="2">Uncharacterized protein</fullName>
    </submittedName>
</protein>
<accession>A0A813GRK5</accession>
<feature type="region of interest" description="Disordered" evidence="1">
    <location>
        <begin position="1"/>
        <end position="68"/>
    </location>
</feature>
<name>A0A813GRK5_POLGL</name>
<feature type="compositionally biased region" description="Low complexity" evidence="1">
    <location>
        <begin position="53"/>
        <end position="68"/>
    </location>
</feature>
<feature type="compositionally biased region" description="Low complexity" evidence="1">
    <location>
        <begin position="1"/>
        <end position="22"/>
    </location>
</feature>
<organism evidence="2 3">
    <name type="scientific">Polarella glacialis</name>
    <name type="common">Dinoflagellate</name>
    <dbReference type="NCBI Taxonomy" id="89957"/>
    <lineage>
        <taxon>Eukaryota</taxon>
        <taxon>Sar</taxon>
        <taxon>Alveolata</taxon>
        <taxon>Dinophyceae</taxon>
        <taxon>Suessiales</taxon>
        <taxon>Suessiaceae</taxon>
        <taxon>Polarella</taxon>
    </lineage>
</organism>
<evidence type="ECO:0000313" key="2">
    <source>
        <dbReference type="EMBL" id="CAE8627643.1"/>
    </source>
</evidence>
<keyword evidence="3" id="KW-1185">Reference proteome</keyword>
<evidence type="ECO:0000313" key="3">
    <source>
        <dbReference type="Proteomes" id="UP000654075"/>
    </source>
</evidence>
<evidence type="ECO:0000256" key="1">
    <source>
        <dbReference type="SAM" id="MobiDB-lite"/>
    </source>
</evidence>
<dbReference type="EMBL" id="CAJNNV010029226">
    <property type="protein sequence ID" value="CAE8627643.1"/>
    <property type="molecule type" value="Genomic_DNA"/>
</dbReference>
<dbReference type="Proteomes" id="UP000654075">
    <property type="component" value="Unassembled WGS sequence"/>
</dbReference>
<gene>
    <name evidence="2" type="ORF">PGLA1383_LOCUS44373</name>
</gene>
<proteinExistence type="predicted"/>
<sequence length="109" mass="12324">MTSNATTTTTTSNATSMSNNNNNDDDDDLPPVAANSWEPLQVCSPFRGDDQQQRQQQQQQQQHQQQQQQPVMWILLDFGSFPPVMLGLLNVLPHLCSFPHTCPQTFHKT</sequence>
<reference evidence="2" key="1">
    <citation type="submission" date="2021-02" db="EMBL/GenBank/DDBJ databases">
        <authorList>
            <person name="Dougan E. K."/>
            <person name="Rhodes N."/>
            <person name="Thang M."/>
            <person name="Chan C."/>
        </authorList>
    </citation>
    <scope>NUCLEOTIDE SEQUENCE</scope>
</reference>
<dbReference type="AlphaFoldDB" id="A0A813GRK5"/>
<comment type="caution">
    <text evidence="2">The sequence shown here is derived from an EMBL/GenBank/DDBJ whole genome shotgun (WGS) entry which is preliminary data.</text>
</comment>